<evidence type="ECO:0000313" key="9">
    <source>
        <dbReference type="Proteomes" id="UP000694941"/>
    </source>
</evidence>
<comment type="similarity">
    <text evidence="3">Belongs to the CCNDBP1 family.</text>
</comment>
<proteinExistence type="inferred from homology"/>
<dbReference type="Gene3D" id="1.20.1410.10">
    <property type="entry name" value="I/LWEQ domain"/>
    <property type="match status" value="1"/>
</dbReference>
<evidence type="ECO:0000256" key="3">
    <source>
        <dbReference type="ARBA" id="ARBA00008940"/>
    </source>
</evidence>
<dbReference type="PANTHER" id="PTHR15492">
    <property type="entry name" value="CYCLIN D1-BINDING PROTEIN 1"/>
    <property type="match status" value="1"/>
</dbReference>
<evidence type="ECO:0000313" key="10">
    <source>
        <dbReference type="RefSeq" id="XP_013779802.1"/>
    </source>
</evidence>
<keyword evidence="9" id="KW-1185">Reference proteome</keyword>
<evidence type="ECO:0000256" key="4">
    <source>
        <dbReference type="ARBA" id="ARBA00022490"/>
    </source>
</evidence>
<feature type="domain" description="Cyclin-D1-binding protein 1-like C-terminal" evidence="8">
    <location>
        <begin position="202"/>
        <end position="294"/>
    </location>
</feature>
<dbReference type="Proteomes" id="UP000694941">
    <property type="component" value="Unplaced"/>
</dbReference>
<sequence>MASRSEVLQIIIDTLEVVLTQLQDDATPSRRADNFSKEEFWTCLSGTGKMVSQECTKLCVAFSQPPLPSVPETQSLVNSLESSCIALLSAFHGLPKSQGLTLHKDLRLCVLNILKAVRDLCVEAKNESGQQLPSVGNVWEKCNGLQNAPKDNKTSVLTVFKDQITMVQDALDEFQESMEQEDNLYPDLTDIPLRNGFQIPDQTGWREEDRQLLPAFLGLLKASKACIKKTKSIIATRGQCDREQDNNQLDSLASIVQTLSSHVDDFVLSTYPPVVHSNVRQQATVLADGLKELINTANSSHLCEGDHSWTEFLLRAINHNYQKIIELLSQN</sequence>
<protein>
    <submittedName>
        <fullName evidence="10">Cyclin-D1-binding protein 1 homolog isoform X1</fullName>
    </submittedName>
</protein>
<dbReference type="GeneID" id="106464220"/>
<keyword evidence="5" id="KW-0539">Nucleus</keyword>
<evidence type="ECO:0000256" key="2">
    <source>
        <dbReference type="ARBA" id="ARBA00004496"/>
    </source>
</evidence>
<comment type="subcellular location">
    <subcellularLocation>
        <location evidence="2">Cytoplasm</location>
    </subcellularLocation>
    <subcellularLocation>
        <location evidence="1">Nucleus</location>
    </subcellularLocation>
</comment>
<keyword evidence="4" id="KW-0963">Cytoplasm</keyword>
<organism evidence="9 10">
    <name type="scientific">Limulus polyphemus</name>
    <name type="common">Atlantic horseshoe crab</name>
    <dbReference type="NCBI Taxonomy" id="6850"/>
    <lineage>
        <taxon>Eukaryota</taxon>
        <taxon>Metazoa</taxon>
        <taxon>Ecdysozoa</taxon>
        <taxon>Arthropoda</taxon>
        <taxon>Chelicerata</taxon>
        <taxon>Merostomata</taxon>
        <taxon>Xiphosura</taxon>
        <taxon>Limulidae</taxon>
        <taxon>Limulus</taxon>
    </lineage>
</organism>
<reference evidence="10" key="1">
    <citation type="submission" date="2025-08" db="UniProtKB">
        <authorList>
            <consortium name="RefSeq"/>
        </authorList>
    </citation>
    <scope>IDENTIFICATION</scope>
    <source>
        <tissue evidence="10">Muscle</tissue>
    </source>
</reference>
<evidence type="ECO:0000256" key="6">
    <source>
        <dbReference type="ARBA" id="ARBA00023306"/>
    </source>
</evidence>
<dbReference type="InterPro" id="IPR049317">
    <property type="entry name" value="GCIP-like_N"/>
</dbReference>
<evidence type="ECO:0000256" key="5">
    <source>
        <dbReference type="ARBA" id="ARBA00023242"/>
    </source>
</evidence>
<name>A0ABM1BDJ2_LIMPO</name>
<evidence type="ECO:0000259" key="7">
    <source>
        <dbReference type="Pfam" id="PF13324"/>
    </source>
</evidence>
<feature type="domain" description="Cyclin-D1-binding protein 1-like N-terminal" evidence="7">
    <location>
        <begin position="47"/>
        <end position="179"/>
    </location>
</feature>
<dbReference type="RefSeq" id="XP_013779802.1">
    <property type="nucleotide sequence ID" value="XM_013924348.2"/>
</dbReference>
<dbReference type="PANTHER" id="PTHR15492:SF1">
    <property type="entry name" value="CYCLIN-D1-BINDING PROTEIN 1"/>
    <property type="match status" value="1"/>
</dbReference>
<accession>A0ABM1BDJ2</accession>
<dbReference type="Gene3D" id="1.20.1420.10">
    <property type="entry name" value="Talin, central domain"/>
    <property type="match status" value="1"/>
</dbReference>
<dbReference type="InterPro" id="IPR049318">
    <property type="entry name" value="GCIP_C"/>
</dbReference>
<dbReference type="Pfam" id="PF20936">
    <property type="entry name" value="GCIP_C"/>
    <property type="match status" value="1"/>
</dbReference>
<evidence type="ECO:0000259" key="8">
    <source>
        <dbReference type="Pfam" id="PF20936"/>
    </source>
</evidence>
<gene>
    <name evidence="10" type="primary">LOC106464220</name>
</gene>
<keyword evidence="6" id="KW-0131">Cell cycle</keyword>
<dbReference type="Pfam" id="PF13324">
    <property type="entry name" value="GCIP_N"/>
    <property type="match status" value="1"/>
</dbReference>
<evidence type="ECO:0000256" key="1">
    <source>
        <dbReference type="ARBA" id="ARBA00004123"/>
    </source>
</evidence>
<dbReference type="InterPro" id="IPR026907">
    <property type="entry name" value="GCIP-like"/>
</dbReference>